<evidence type="ECO:0000313" key="3">
    <source>
        <dbReference type="Proteomes" id="UP000245464"/>
    </source>
</evidence>
<accession>A0A5M9KNG9</accession>
<reference evidence="2" key="1">
    <citation type="journal article" date="2018" name="BMC Genomics">
        <title>Comparative genomics of the wheat fungal pathogen Pyrenophora tritici-repentis reveals chromosomal variations and genome plasticity.</title>
        <authorList>
            <person name="Moolhuijzen P."/>
            <person name="See P.T."/>
            <person name="Hane J.K."/>
            <person name="Shi G."/>
            <person name="Liu Z."/>
            <person name="Oliver R.P."/>
            <person name="Moffat C.S."/>
        </authorList>
    </citation>
    <scope>NUCLEOTIDE SEQUENCE [LARGE SCALE GENOMIC DNA]</scope>
    <source>
        <strain evidence="2">M4</strain>
    </source>
</reference>
<proteinExistence type="predicted"/>
<dbReference type="AlphaFoldDB" id="A0A5M9KNG9"/>
<comment type="caution">
    <text evidence="2">The sequence shown here is derived from an EMBL/GenBank/DDBJ whole genome shotgun (WGS) entry which is preliminary data.</text>
</comment>
<feature type="compositionally biased region" description="Polar residues" evidence="1">
    <location>
        <begin position="117"/>
        <end position="138"/>
    </location>
</feature>
<gene>
    <name evidence="2" type="ORF">PtrM4_046600</name>
</gene>
<protein>
    <submittedName>
        <fullName evidence="2">Uncharacterized protein</fullName>
    </submittedName>
</protein>
<dbReference type="KEGG" id="ptrr:90954882"/>
<organism evidence="2 3">
    <name type="scientific">Pyrenophora tritici-repentis</name>
    <dbReference type="NCBI Taxonomy" id="45151"/>
    <lineage>
        <taxon>Eukaryota</taxon>
        <taxon>Fungi</taxon>
        <taxon>Dikarya</taxon>
        <taxon>Ascomycota</taxon>
        <taxon>Pezizomycotina</taxon>
        <taxon>Dothideomycetes</taxon>
        <taxon>Pleosporomycetidae</taxon>
        <taxon>Pleosporales</taxon>
        <taxon>Pleosporineae</taxon>
        <taxon>Pleosporaceae</taxon>
        <taxon>Pyrenophora</taxon>
    </lineage>
</organism>
<name>A0A5M9KNG9_9PLEO</name>
<sequence length="244" mass="27122">MSITPYDRNSSPQRPIECVPVDIFFKPKWDAQERSAIFVPGFPVVAKTENLQEQKEGLLAPSLYGKLERPHTSHKTTSPVSDLRKTLLPASSPGRARSFIPAVEELLSKVSEPLPQISPTSSPEHVTYTNNQNGQATETALRPRLAPRSLVWMQGIHDPSIRSITTASVVAVALSRKQIFCRVQFQQQTIPAHKILSLAAELAQPLESIIFSLDTTTEDLPYKVHGNFEAILRQANERQALILL</sequence>
<dbReference type="GeneID" id="90954882"/>
<dbReference type="Proteomes" id="UP000245464">
    <property type="component" value="Chromosome 10"/>
</dbReference>
<evidence type="ECO:0000256" key="1">
    <source>
        <dbReference type="SAM" id="MobiDB-lite"/>
    </source>
</evidence>
<evidence type="ECO:0000313" key="2">
    <source>
        <dbReference type="EMBL" id="KAF7565226.1"/>
    </source>
</evidence>
<feature type="region of interest" description="Disordered" evidence="1">
    <location>
        <begin position="113"/>
        <end position="140"/>
    </location>
</feature>
<dbReference type="RefSeq" id="XP_065959239.1">
    <property type="nucleotide sequence ID" value="XM_066104675.1"/>
</dbReference>
<dbReference type="EMBL" id="NQIK02000010">
    <property type="protein sequence ID" value="KAF7565226.1"/>
    <property type="molecule type" value="Genomic_DNA"/>
</dbReference>